<dbReference type="GO" id="GO:0042500">
    <property type="term" value="F:aspartic endopeptidase activity, intramembrane cleaving"/>
    <property type="evidence" value="ECO:0007669"/>
    <property type="project" value="InterPro"/>
</dbReference>
<proteinExistence type="predicted"/>
<dbReference type="GO" id="GO:0005765">
    <property type="term" value="C:lysosomal membrane"/>
    <property type="evidence" value="ECO:0007669"/>
    <property type="project" value="TreeGrafter"/>
</dbReference>
<feature type="transmembrane region" description="Helical" evidence="2">
    <location>
        <begin position="75"/>
        <end position="95"/>
    </location>
</feature>
<keyword evidence="2" id="KW-0812">Transmembrane</keyword>
<evidence type="ECO:0000313" key="3">
    <source>
        <dbReference type="EMBL" id="KAK1383751.1"/>
    </source>
</evidence>
<feature type="transmembrane region" description="Helical" evidence="2">
    <location>
        <begin position="102"/>
        <end position="125"/>
    </location>
</feature>
<dbReference type="PANTHER" id="PTHR12174:SF90">
    <property type="entry name" value="SIGNAL PEPTIDE PEPTIDASE-LIKE 3"/>
    <property type="match status" value="1"/>
</dbReference>
<sequence>MRSTSSSQKLMRELQRRILNKLGMHSCITSLVSSKYKKQKVRLPAFEEVSVFSLVILALCFVYATFWAVTRKQSYSWIGQDVLGIGLMIMVLQLAQLPNIKVATALLSCAFCYDIFWVFISPALFGKGESHSM</sequence>
<name>A0AAD8IDZ2_9APIA</name>
<evidence type="ECO:0000256" key="2">
    <source>
        <dbReference type="SAM" id="Phobius"/>
    </source>
</evidence>
<dbReference type="AlphaFoldDB" id="A0AAD8IDZ2"/>
<dbReference type="GO" id="GO:0030660">
    <property type="term" value="C:Golgi-associated vesicle membrane"/>
    <property type="evidence" value="ECO:0007669"/>
    <property type="project" value="TreeGrafter"/>
</dbReference>
<dbReference type="Proteomes" id="UP001237642">
    <property type="component" value="Unassembled WGS sequence"/>
</dbReference>
<dbReference type="Pfam" id="PF04258">
    <property type="entry name" value="Peptidase_A22B"/>
    <property type="match status" value="1"/>
</dbReference>
<evidence type="ECO:0000313" key="4">
    <source>
        <dbReference type="Proteomes" id="UP001237642"/>
    </source>
</evidence>
<protein>
    <submittedName>
        <fullName evidence="3">Uncharacterized protein</fullName>
    </submittedName>
</protein>
<comment type="caution">
    <text evidence="3">The sequence shown here is derived from an EMBL/GenBank/DDBJ whole genome shotgun (WGS) entry which is preliminary data.</text>
</comment>
<dbReference type="GO" id="GO:0098554">
    <property type="term" value="C:cytoplasmic side of endoplasmic reticulum membrane"/>
    <property type="evidence" value="ECO:0007669"/>
    <property type="project" value="TreeGrafter"/>
</dbReference>
<gene>
    <name evidence="3" type="ORF">POM88_021486</name>
</gene>
<evidence type="ECO:0000256" key="1">
    <source>
        <dbReference type="ARBA" id="ARBA00022670"/>
    </source>
</evidence>
<keyword evidence="4" id="KW-1185">Reference proteome</keyword>
<keyword evidence="2" id="KW-1133">Transmembrane helix</keyword>
<keyword evidence="2" id="KW-0472">Membrane</keyword>
<organism evidence="3 4">
    <name type="scientific">Heracleum sosnowskyi</name>
    <dbReference type="NCBI Taxonomy" id="360622"/>
    <lineage>
        <taxon>Eukaryota</taxon>
        <taxon>Viridiplantae</taxon>
        <taxon>Streptophyta</taxon>
        <taxon>Embryophyta</taxon>
        <taxon>Tracheophyta</taxon>
        <taxon>Spermatophyta</taxon>
        <taxon>Magnoliopsida</taxon>
        <taxon>eudicotyledons</taxon>
        <taxon>Gunneridae</taxon>
        <taxon>Pentapetalae</taxon>
        <taxon>asterids</taxon>
        <taxon>campanulids</taxon>
        <taxon>Apiales</taxon>
        <taxon>Apiaceae</taxon>
        <taxon>Apioideae</taxon>
        <taxon>apioid superclade</taxon>
        <taxon>Tordylieae</taxon>
        <taxon>Tordyliinae</taxon>
        <taxon>Heracleum</taxon>
    </lineage>
</organism>
<reference evidence="3" key="1">
    <citation type="submission" date="2023-02" db="EMBL/GenBank/DDBJ databases">
        <title>Genome of toxic invasive species Heracleum sosnowskyi carries increased number of genes despite the absence of recent whole-genome duplications.</title>
        <authorList>
            <person name="Schelkunov M."/>
            <person name="Shtratnikova V."/>
            <person name="Makarenko M."/>
            <person name="Klepikova A."/>
            <person name="Omelchenko D."/>
            <person name="Novikova G."/>
            <person name="Obukhova E."/>
            <person name="Bogdanov V."/>
            <person name="Penin A."/>
            <person name="Logacheva M."/>
        </authorList>
    </citation>
    <scope>NUCLEOTIDE SEQUENCE</scope>
    <source>
        <strain evidence="3">Hsosn_3</strain>
        <tissue evidence="3">Leaf</tissue>
    </source>
</reference>
<dbReference type="GO" id="GO:0098553">
    <property type="term" value="C:lumenal side of endoplasmic reticulum membrane"/>
    <property type="evidence" value="ECO:0007669"/>
    <property type="project" value="TreeGrafter"/>
</dbReference>
<accession>A0AAD8IDZ2</accession>
<keyword evidence="1" id="KW-0378">Hydrolase</keyword>
<feature type="transmembrane region" description="Helical" evidence="2">
    <location>
        <begin position="45"/>
        <end position="69"/>
    </location>
</feature>
<dbReference type="GO" id="GO:0033619">
    <property type="term" value="P:membrane protein proteolysis"/>
    <property type="evidence" value="ECO:0007669"/>
    <property type="project" value="TreeGrafter"/>
</dbReference>
<dbReference type="PANTHER" id="PTHR12174">
    <property type="entry name" value="SIGNAL PEPTIDE PEPTIDASE"/>
    <property type="match status" value="1"/>
</dbReference>
<dbReference type="InterPro" id="IPR007369">
    <property type="entry name" value="Peptidase_A22B_SPP"/>
</dbReference>
<reference evidence="3" key="2">
    <citation type="submission" date="2023-05" db="EMBL/GenBank/DDBJ databases">
        <authorList>
            <person name="Schelkunov M.I."/>
        </authorList>
    </citation>
    <scope>NUCLEOTIDE SEQUENCE</scope>
    <source>
        <strain evidence="3">Hsosn_3</strain>
        <tissue evidence="3">Leaf</tissue>
    </source>
</reference>
<keyword evidence="1" id="KW-0645">Protease</keyword>
<dbReference type="EMBL" id="JAUIZM010000005">
    <property type="protein sequence ID" value="KAK1383751.1"/>
    <property type="molecule type" value="Genomic_DNA"/>
</dbReference>